<dbReference type="Proteomes" id="UP001460270">
    <property type="component" value="Unassembled WGS sequence"/>
</dbReference>
<sequence length="140" mass="15958">MLSNQIRAGQGLDLDPAWNLTWTRRDTLGDDAVGSSYRRWASKAVKTFPLNFWNLVNSQATTMYDASPNRREDQLPPAASCEEERRRGGRGGEREEQEGRGAGVGERGINCTCTVIEEERRRGKRRGEERRGREEERGEM</sequence>
<evidence type="ECO:0000256" key="1">
    <source>
        <dbReference type="SAM" id="MobiDB-lite"/>
    </source>
</evidence>
<evidence type="ECO:0000313" key="3">
    <source>
        <dbReference type="Proteomes" id="UP001460270"/>
    </source>
</evidence>
<keyword evidence="3" id="KW-1185">Reference proteome</keyword>
<feature type="region of interest" description="Disordered" evidence="1">
    <location>
        <begin position="63"/>
        <end position="140"/>
    </location>
</feature>
<protein>
    <submittedName>
        <fullName evidence="2">Uncharacterized protein</fullName>
    </submittedName>
</protein>
<evidence type="ECO:0000313" key="2">
    <source>
        <dbReference type="EMBL" id="KAK7880098.1"/>
    </source>
</evidence>
<feature type="compositionally biased region" description="Basic and acidic residues" evidence="1">
    <location>
        <begin position="117"/>
        <end position="140"/>
    </location>
</feature>
<feature type="compositionally biased region" description="Basic and acidic residues" evidence="1">
    <location>
        <begin position="82"/>
        <end position="99"/>
    </location>
</feature>
<name>A0AAW0ML89_9GOBI</name>
<reference evidence="3" key="1">
    <citation type="submission" date="2024-04" db="EMBL/GenBank/DDBJ databases">
        <title>Salinicola lusitanus LLJ914,a marine bacterium isolated from the Okinawa Trough.</title>
        <authorList>
            <person name="Li J."/>
        </authorList>
    </citation>
    <scope>NUCLEOTIDE SEQUENCE [LARGE SCALE GENOMIC DNA]</scope>
</reference>
<accession>A0AAW0ML89</accession>
<comment type="caution">
    <text evidence="2">The sequence shown here is derived from an EMBL/GenBank/DDBJ whole genome shotgun (WGS) entry which is preliminary data.</text>
</comment>
<proteinExistence type="predicted"/>
<dbReference type="EMBL" id="JBBPFD010000146">
    <property type="protein sequence ID" value="KAK7880098.1"/>
    <property type="molecule type" value="Genomic_DNA"/>
</dbReference>
<dbReference type="AlphaFoldDB" id="A0AAW0ML89"/>
<gene>
    <name evidence="2" type="ORF">WMY93_033238</name>
</gene>
<organism evidence="2 3">
    <name type="scientific">Mugilogobius chulae</name>
    <name type="common">yellowstripe goby</name>
    <dbReference type="NCBI Taxonomy" id="88201"/>
    <lineage>
        <taxon>Eukaryota</taxon>
        <taxon>Metazoa</taxon>
        <taxon>Chordata</taxon>
        <taxon>Craniata</taxon>
        <taxon>Vertebrata</taxon>
        <taxon>Euteleostomi</taxon>
        <taxon>Actinopterygii</taxon>
        <taxon>Neopterygii</taxon>
        <taxon>Teleostei</taxon>
        <taxon>Neoteleostei</taxon>
        <taxon>Acanthomorphata</taxon>
        <taxon>Gobiaria</taxon>
        <taxon>Gobiiformes</taxon>
        <taxon>Gobioidei</taxon>
        <taxon>Gobiidae</taxon>
        <taxon>Gobionellinae</taxon>
        <taxon>Mugilogobius</taxon>
    </lineage>
</organism>